<gene>
    <name evidence="3" type="primary">LOC104612865</name>
</gene>
<dbReference type="InterPro" id="IPR039291">
    <property type="entry name" value="At5g17165-like"/>
</dbReference>
<dbReference type="FunCoup" id="A0A1U8BBN3">
    <property type="interactions" value="1543"/>
</dbReference>
<evidence type="ECO:0000313" key="3">
    <source>
        <dbReference type="RefSeq" id="XP_010278788.1"/>
    </source>
</evidence>
<keyword evidence="2" id="KW-1185">Reference proteome</keyword>
<organism evidence="2 3">
    <name type="scientific">Nelumbo nucifera</name>
    <name type="common">Sacred lotus</name>
    <dbReference type="NCBI Taxonomy" id="4432"/>
    <lineage>
        <taxon>Eukaryota</taxon>
        <taxon>Viridiplantae</taxon>
        <taxon>Streptophyta</taxon>
        <taxon>Embryophyta</taxon>
        <taxon>Tracheophyta</taxon>
        <taxon>Spermatophyta</taxon>
        <taxon>Magnoliopsida</taxon>
        <taxon>Proteales</taxon>
        <taxon>Nelumbonaceae</taxon>
        <taxon>Nelumbo</taxon>
    </lineage>
</organism>
<proteinExistence type="predicted"/>
<dbReference type="KEGG" id="nnu:104612865"/>
<dbReference type="PANTHER" id="PTHR35122">
    <property type="entry name" value="OSJNBA0093F12.14 PROTEIN"/>
    <property type="match status" value="1"/>
</dbReference>
<dbReference type="eggNOG" id="ENOG502S3KE">
    <property type="taxonomic scope" value="Eukaryota"/>
</dbReference>
<dbReference type="STRING" id="4432.A0A1U8BBN3"/>
<dbReference type="PANTHER" id="PTHR35122:SF2">
    <property type="entry name" value="OS04G0598000 PROTEIN"/>
    <property type="match status" value="1"/>
</dbReference>
<dbReference type="InParanoid" id="A0A1U8BBN3"/>
<dbReference type="RefSeq" id="XP_010278788.1">
    <property type="nucleotide sequence ID" value="XM_010280486.2"/>
</dbReference>
<dbReference type="OMA" id="HIGIRAV"/>
<dbReference type="OrthoDB" id="606645at2759"/>
<evidence type="ECO:0000256" key="1">
    <source>
        <dbReference type="SAM" id="MobiDB-lite"/>
    </source>
</evidence>
<protein>
    <submittedName>
        <fullName evidence="3">Uncharacterized protein LOC104612865</fullName>
    </submittedName>
</protein>
<name>A0A1U8BBN3_NELNU</name>
<dbReference type="GeneID" id="104612865"/>
<sequence length="133" mass="14756">MAATSQSRGVVSFGRRFINQIWTGSYRDSPQYSSPLASAFRRGAHISGYEYEKNIDDQVSPSVVPDDVIQAQSDKYWAPHPHTGVFVPATENKDRAGGEGGGFQAPPANGGNSVLDQKFWFRYLEDVEKPQQF</sequence>
<reference evidence="3" key="1">
    <citation type="submission" date="2025-08" db="UniProtKB">
        <authorList>
            <consortium name="RefSeq"/>
        </authorList>
    </citation>
    <scope>IDENTIFICATION</scope>
</reference>
<feature type="region of interest" description="Disordered" evidence="1">
    <location>
        <begin position="79"/>
        <end position="112"/>
    </location>
</feature>
<accession>A0A1U8BBN3</accession>
<dbReference type="Pfam" id="PF22272">
    <property type="entry name" value="LEA_3b"/>
    <property type="match status" value="1"/>
</dbReference>
<dbReference type="AlphaFoldDB" id="A0A1U8BBN3"/>
<evidence type="ECO:0000313" key="2">
    <source>
        <dbReference type="Proteomes" id="UP000189703"/>
    </source>
</evidence>
<dbReference type="Proteomes" id="UP000189703">
    <property type="component" value="Unplaced"/>
</dbReference>